<dbReference type="Proteomes" id="UP000078597">
    <property type="component" value="Unassembled WGS sequence"/>
</dbReference>
<dbReference type="Pfam" id="PF05795">
    <property type="entry name" value="Plasmodium_Vir"/>
    <property type="match status" value="1"/>
</dbReference>
<evidence type="ECO:0000313" key="2">
    <source>
        <dbReference type="Proteomes" id="UP000078597"/>
    </source>
</evidence>
<proteinExistence type="predicted"/>
<dbReference type="VEuPathDB" id="PlasmoDB:PmUG01_10052000"/>
<reference evidence="2" key="1">
    <citation type="submission" date="2016-05" db="EMBL/GenBank/DDBJ databases">
        <authorList>
            <person name="Naeem Raeece"/>
        </authorList>
    </citation>
    <scope>NUCLEOTIDE SEQUENCE [LARGE SCALE GENOMIC DNA]</scope>
</reference>
<dbReference type="EMBL" id="FLQW01003045">
    <property type="protein sequence ID" value="SBS94807.1"/>
    <property type="molecule type" value="Genomic_DNA"/>
</dbReference>
<dbReference type="AlphaFoldDB" id="A0A1A8WPJ3"/>
<accession>A0A1A8WPJ3</accession>
<protein>
    <submittedName>
        <fullName evidence="1">PIR Superfamily Protein</fullName>
    </submittedName>
</protein>
<evidence type="ECO:0000313" key="1">
    <source>
        <dbReference type="EMBL" id="SBS94807.1"/>
    </source>
</evidence>
<organism evidence="1 2">
    <name type="scientific">Plasmodium malariae</name>
    <dbReference type="NCBI Taxonomy" id="5858"/>
    <lineage>
        <taxon>Eukaryota</taxon>
        <taxon>Sar</taxon>
        <taxon>Alveolata</taxon>
        <taxon>Apicomplexa</taxon>
        <taxon>Aconoidasida</taxon>
        <taxon>Haemosporida</taxon>
        <taxon>Plasmodiidae</taxon>
        <taxon>Plasmodium</taxon>
        <taxon>Plasmodium (Plasmodium)</taxon>
    </lineage>
</organism>
<gene>
    <name evidence="1" type="ORF">PMALA_044960</name>
</gene>
<name>A0A1A8WPJ3_PLAMA</name>
<sequence>MKTEEENDLVDVSKELSKNEKFDKINNDSSTTVNSSYCKELSNSGSPQFKVFCENILNKLNKLYNLEKDYIKNNNHDFCRYFTFWTYEQIIKEFSTTWNNSLASCDISKLNSILIYTYNKIIGKSCTFDLDGKFDDWKEEKYLYYYFKKYNDIKKKKSAKQEQTKCQKYFNCGEAYNPYDLISELKCEQNSYSGYWKTVIQDLIIGRDIMKSGNSLKGTLNILMNDPFYKAVTFGFVVVGISYRGKNKYKYNFLDPSGNLARFYEAKSRKTKWGDSEIRLSYYSV</sequence>
<dbReference type="InterPro" id="IPR008780">
    <property type="entry name" value="Plasmodium_Vir"/>
</dbReference>